<dbReference type="InterPro" id="IPR050091">
    <property type="entry name" value="PKS_NRPS_Biosynth_Enz"/>
</dbReference>
<dbReference type="InterPro" id="IPR013217">
    <property type="entry name" value="Methyltransf_12"/>
</dbReference>
<dbReference type="GO" id="GO:0016491">
    <property type="term" value="F:oxidoreductase activity"/>
    <property type="evidence" value="ECO:0007669"/>
    <property type="project" value="UniProtKB-KW"/>
</dbReference>
<evidence type="ECO:0000256" key="3">
    <source>
        <dbReference type="ARBA" id="ARBA00022679"/>
    </source>
</evidence>
<dbReference type="InterPro" id="IPR016035">
    <property type="entry name" value="Acyl_Trfase/lysoPLipase"/>
</dbReference>
<dbReference type="SUPFAM" id="SSF51735">
    <property type="entry name" value="NAD(P)-binding Rossmann-fold domains"/>
    <property type="match status" value="2"/>
</dbReference>
<keyword evidence="3" id="KW-0808">Transferase</keyword>
<dbReference type="PANTHER" id="PTHR43775">
    <property type="entry name" value="FATTY ACID SYNTHASE"/>
    <property type="match status" value="1"/>
</dbReference>
<dbReference type="Gene3D" id="3.40.50.150">
    <property type="entry name" value="Vaccinia Virus protein VP39"/>
    <property type="match status" value="1"/>
</dbReference>
<dbReference type="Pfam" id="PF22621">
    <property type="entry name" value="CurL-like_PKS_C"/>
    <property type="match status" value="1"/>
</dbReference>
<dbReference type="Gene3D" id="3.40.47.10">
    <property type="match status" value="2"/>
</dbReference>
<dbReference type="Gene3D" id="1.10.1200.10">
    <property type="entry name" value="ACP-like"/>
    <property type="match status" value="1"/>
</dbReference>
<dbReference type="InterPro" id="IPR036736">
    <property type="entry name" value="ACP-like_sf"/>
</dbReference>
<dbReference type="InterPro" id="IPR057326">
    <property type="entry name" value="KR_dom"/>
</dbReference>
<feature type="domain" description="PKS/mFAS DH" evidence="11">
    <location>
        <begin position="884"/>
        <end position="1199"/>
    </location>
</feature>
<evidence type="ECO:0000256" key="2">
    <source>
        <dbReference type="ARBA" id="ARBA00022553"/>
    </source>
</evidence>
<keyword evidence="4" id="KW-0521">NADP</keyword>
<dbReference type="SMART" id="SM00825">
    <property type="entry name" value="PKS_KS"/>
    <property type="match status" value="1"/>
</dbReference>
<dbReference type="Pfam" id="PF02801">
    <property type="entry name" value="Ketoacyl-synt_C"/>
    <property type="match status" value="1"/>
</dbReference>
<dbReference type="HOGENOM" id="CLU_000022_31_1_1"/>
<dbReference type="InterPro" id="IPR036291">
    <property type="entry name" value="NAD(P)-bd_dom_sf"/>
</dbReference>
<dbReference type="GO" id="GO:0032259">
    <property type="term" value="P:methylation"/>
    <property type="evidence" value="ECO:0007669"/>
    <property type="project" value="UniProtKB-KW"/>
</dbReference>
<feature type="domain" description="Carrier" evidence="9">
    <location>
        <begin position="2274"/>
        <end position="2349"/>
    </location>
</feature>
<dbReference type="InterPro" id="IPR049552">
    <property type="entry name" value="PKS_DH_N"/>
</dbReference>
<keyword evidence="1" id="KW-0596">Phosphopantetheine</keyword>
<dbReference type="SMART" id="SM00822">
    <property type="entry name" value="PKS_KR"/>
    <property type="match status" value="1"/>
</dbReference>
<dbReference type="InterPro" id="IPR016036">
    <property type="entry name" value="Malonyl_transacylase_ACP-bd"/>
</dbReference>
<feature type="region of interest" description="C-terminal hotdog fold" evidence="8">
    <location>
        <begin position="1037"/>
        <end position="1199"/>
    </location>
</feature>
<dbReference type="InterPro" id="IPR020807">
    <property type="entry name" value="PKS_DH"/>
</dbReference>
<evidence type="ECO:0000259" key="11">
    <source>
        <dbReference type="PROSITE" id="PS52019"/>
    </source>
</evidence>
<evidence type="ECO:0000256" key="6">
    <source>
        <dbReference type="ARBA" id="ARBA00023268"/>
    </source>
</evidence>
<dbReference type="GO" id="GO:0031177">
    <property type="term" value="F:phosphopantetheine binding"/>
    <property type="evidence" value="ECO:0007669"/>
    <property type="project" value="InterPro"/>
</dbReference>
<dbReference type="InterPro" id="IPR049551">
    <property type="entry name" value="PKS_DH_C"/>
</dbReference>
<dbReference type="Proteomes" id="UP000012174">
    <property type="component" value="Unassembled WGS sequence"/>
</dbReference>
<dbReference type="SUPFAM" id="SSF52151">
    <property type="entry name" value="FabD/lysophospholipase-like"/>
    <property type="match status" value="1"/>
</dbReference>
<dbReference type="InterPro" id="IPR020843">
    <property type="entry name" value="ER"/>
</dbReference>
<dbReference type="OrthoDB" id="329835at2759"/>
<dbReference type="InterPro" id="IPR013154">
    <property type="entry name" value="ADH-like_N"/>
</dbReference>
<sequence>MGCRWPGGVSNPSELWELLKEKRDGWAEFSPDRINIDGFYHPNGQRPGSMVTKGGYVLRDDPRQFDHAFFGISAVEAMSMDPSQRKLLEVTYEAFDSAGEPLEKLFGSKTGVFVGNFNNDHQLMQLRDPDHTLPGQAVVAGGNLILGPDAQIFTTKLGAVSPTSRCHTFDAAADGYGRAEGFGAIYLKKLSDAIAQGNPIRALVRGTAYNANGKTGGISHPSPEGQEAVIMQAYKAAGGLNPDLTGYFECHGTGTPVGDPIEVAALGRVFTPGPQSQPMLIGSVKPNLGHSEPASAMAQIMKSILALEHGLIPATIGIKRFNPGIDFEGAKVKVVTEMTPWPSGLLRRLLDRLPFTENLSNGTTNGDDQVANDKVLSPEWCQSPILEPNQDAGHRSLALLPFSAHDDQALKANVAALSKCIDSFDLADVLYTLGCRKSKFSRRAFTVVETEKNLQERLEPASITIGKAPSSPVHAIGFVFTGQGAQWPEMGAKLIREYTVFRRSIRYLDGVLGRLHQKPPWTIEEIILEPAETSRIHDPAFSQTVCTALQIALVGLLRQWGIQPAAVVGHSSGEIAAAYAAGRLRASEAIVIAYFRGQVVSVNRRKGQMLAVGLGSKHISPYLQGMHSDIIIAAVNSPESVTLSGEPETMSKVVARLSADNVFHRVLKTGENAYHSHHMLALGESYEKLTSQGLWEIEPMTSREPARPSIQWISSVTPKDEICTASSEYWRKNLESPVLFSEAVQRLTQDVPLDLLIEIGPHPALGGPLKQIRSALEGRGIALSPCLATLRRAENSVVSMLNLAGNLFLNDTSIDLVAVNATETPNNATGEVSPPDKGIHNRIRLQHGSMCMDMPNYQFSYPEKPVYFENRLNKEFRTRKYPRHDLLGVKQPGGSRAHPSWRNILRLRDLPWLEDHKLLPHAVLPAAAYIVMAVEACRQIHCETREALPIKSFKLRGVAITSTLRLTDDEIGVETVLNMERISLTDTNVKSRWCKFTVGSMARDTDIWTEHFSGTISVETRETTIELNQRLQVDPRSRSLDIKRWYDKFKEIGLGYGPTFQGLSKLRAYRCANIAAADVVRNPTTATIKGGESHYVINPATLDTCIQLALIACHAGQVENVRKAFVPVHADDISIWVPQVSGEETGYGLASGKTRGLRAAYARTQLYSASDAPLLDIGGLKCVTYDGISDIGIKIPREPYLRSITRVDIKTLTLSSAKAMFPPSQLSQAKLDALDILCIELLADIKAEINQISDNERLEHLSKFTAWVCSQRSSSPRPTLSQEAMSELEGIPEARCIKLLHKNLDKILRGDSDCPRVFEEKGLVQELQTSGITVQGAYTQLRRLVDLLAHKNPRMRILEIGARTGGATAAVLDVLAPDTTFKRFQEYVFTDPAKQCVSQAQSRFNGHRGMSFRGLDIQKDPTTQGFEPKTFDLAIVTGHLSEATDAVGALKHARSLLKPGAKLALLEITRPKLGYEIITRILNILDERWDGTPPCRSEEQWHPVLEDAGFSKCDISLDDYVGDQAMSTVMLSTVTATIAPLSVETKQQRDIYLVYRDYPPPLACAIVKQLAEKGYRILYMNLFSHDKLPPNSNVISFVDIESVTILSRDEGHFKAIQGVIASSALLIWIATSDATTHSPAEPAVMKGMLRSVATETAPAQIALIEVSRDHLGYLQRAAELIAGKLAELRISAPAGSEDDGSGSDSIIDKECILREGAFYVERLLPDEALNEQFRLRHGLEEEAIQELPMTDQKPLRAYYKQPGLLSSLYFGIDPTFDDPLLDNCVEIKTEAIGLNMKDLAVATAKFDLDYLSTEAAGIITKVGSTVTSFQVGDRVFGMIPGNMGNFMRSPASLVSHIPVGVSFIGAASMPVAYLTALYALRYLGHLAQGESILIQSATGGLGMAAIRIAQFLGAEIYATAGNDEKRRLLTDRFGIPAAHVFSSRELTTVEDIMQATGGAGVDVILSSSAGDMMHETWRCIAPLGRFIDVGRTDVLGGGKLGLDVFKRNAVFASFDIGVLYRQKPDMIERLMKELDGLLCDGTIGPIEPTTTYDISQLESAMTSFSKSLHTGKIVITFDNPKLTLKDRLFSKSSVSQIHSVLSPKVTGTINLHRVTNHLALDFFLMTSSLVGVVGTATQSAYAGANAFQDAFAQFRVSQSLPATSLAVGIILEVGSVSDSVGFQEMFQRNASYGVSETEFLQLFEGALCRPPLFPKANDSPLSYFDPGAAARVIAVVQTISDRVDDTTASKDFNNTDTSLSQRLDKAASSAEKASIVREVVIKQLTSLLGATEDDIDVEKPMSLYGFDSLVAAELRNWLVKTFGVDMGLVQLLSKAMKIEDLVTMAIATNCKNGSTRFNA</sequence>
<dbReference type="InterPro" id="IPR013149">
    <property type="entry name" value="ADH-like_C"/>
</dbReference>
<proteinExistence type="predicted"/>
<dbReference type="InterPro" id="IPR014030">
    <property type="entry name" value="Ketoacyl_synth_N"/>
</dbReference>
<dbReference type="InterPro" id="IPR013968">
    <property type="entry name" value="PKS_KR"/>
</dbReference>
<dbReference type="Gene3D" id="3.40.366.10">
    <property type="entry name" value="Malonyl-Coenzyme A Acyl Carrier Protein, domain 2"/>
    <property type="match status" value="1"/>
</dbReference>
<organism evidence="12 13">
    <name type="scientific">Eutypa lata (strain UCR-EL1)</name>
    <name type="common">Grapevine dieback disease fungus</name>
    <name type="synonym">Eutypa armeniacae</name>
    <dbReference type="NCBI Taxonomy" id="1287681"/>
    <lineage>
        <taxon>Eukaryota</taxon>
        <taxon>Fungi</taxon>
        <taxon>Dikarya</taxon>
        <taxon>Ascomycota</taxon>
        <taxon>Pezizomycotina</taxon>
        <taxon>Sordariomycetes</taxon>
        <taxon>Xylariomycetidae</taxon>
        <taxon>Xylariales</taxon>
        <taxon>Diatrypaceae</taxon>
        <taxon>Eutypa</taxon>
    </lineage>
</organism>
<keyword evidence="6" id="KW-0511">Multifunctional enzyme</keyword>
<dbReference type="Pfam" id="PF00109">
    <property type="entry name" value="ketoacyl-synt"/>
    <property type="match status" value="2"/>
</dbReference>
<dbReference type="SUPFAM" id="SSF47336">
    <property type="entry name" value="ACP-like"/>
    <property type="match status" value="1"/>
</dbReference>
<evidence type="ECO:0000259" key="9">
    <source>
        <dbReference type="PROSITE" id="PS50075"/>
    </source>
</evidence>
<dbReference type="SUPFAM" id="SSF50129">
    <property type="entry name" value="GroES-like"/>
    <property type="match status" value="1"/>
</dbReference>
<keyword evidence="2" id="KW-0597">Phosphoprotein</keyword>
<dbReference type="PROSITE" id="PS52004">
    <property type="entry name" value="KS3_2"/>
    <property type="match status" value="1"/>
</dbReference>
<dbReference type="GO" id="GO:0006633">
    <property type="term" value="P:fatty acid biosynthetic process"/>
    <property type="evidence" value="ECO:0007669"/>
    <property type="project" value="TreeGrafter"/>
</dbReference>
<dbReference type="GO" id="GO:0008168">
    <property type="term" value="F:methyltransferase activity"/>
    <property type="evidence" value="ECO:0007669"/>
    <property type="project" value="UniProtKB-KW"/>
</dbReference>
<accession>M7SXY8</accession>
<keyword evidence="13" id="KW-1185">Reference proteome</keyword>
<evidence type="ECO:0000259" key="10">
    <source>
        <dbReference type="PROSITE" id="PS52004"/>
    </source>
</evidence>
<dbReference type="Pfam" id="PF00107">
    <property type="entry name" value="ADH_zinc_N"/>
    <property type="match status" value="1"/>
</dbReference>
<evidence type="ECO:0000256" key="4">
    <source>
        <dbReference type="ARBA" id="ARBA00022857"/>
    </source>
</evidence>
<dbReference type="Pfam" id="PF08659">
    <property type="entry name" value="KR"/>
    <property type="match status" value="1"/>
</dbReference>
<dbReference type="InterPro" id="IPR006162">
    <property type="entry name" value="Ppantetheine_attach_site"/>
</dbReference>
<dbReference type="Pfam" id="PF00698">
    <property type="entry name" value="Acyl_transf_1"/>
    <property type="match status" value="1"/>
</dbReference>
<dbReference type="InterPro" id="IPR042104">
    <property type="entry name" value="PKS_dehydratase_sf"/>
</dbReference>
<reference evidence="13" key="1">
    <citation type="journal article" date="2013" name="Genome Announc.">
        <title>Draft genome sequence of the grapevine dieback fungus Eutypa lata UCR-EL1.</title>
        <authorList>
            <person name="Blanco-Ulate B."/>
            <person name="Rolshausen P.E."/>
            <person name="Cantu D."/>
        </authorList>
    </citation>
    <scope>NUCLEOTIDE SEQUENCE [LARGE SCALE GENOMIC DNA]</scope>
    <source>
        <strain evidence="13">UCR-EL1</strain>
    </source>
</reference>
<dbReference type="InterPro" id="IPR014031">
    <property type="entry name" value="Ketoacyl_synth_C"/>
</dbReference>
<evidence type="ECO:0000256" key="5">
    <source>
        <dbReference type="ARBA" id="ARBA00023002"/>
    </source>
</evidence>
<evidence type="ECO:0000313" key="12">
    <source>
        <dbReference type="EMBL" id="EMR71474.1"/>
    </source>
</evidence>
<keyword evidence="5" id="KW-0560">Oxidoreductase</keyword>
<dbReference type="PANTHER" id="PTHR43775:SF50">
    <property type="entry name" value="HIGHLY REDUCING POLYKETIDE SYNTHASE SRDA"/>
    <property type="match status" value="1"/>
</dbReference>
<dbReference type="InterPro" id="IPR011032">
    <property type="entry name" value="GroES-like_sf"/>
</dbReference>
<dbReference type="OMA" id="MIPGNMG"/>
<dbReference type="GO" id="GO:0044550">
    <property type="term" value="P:secondary metabolite biosynthetic process"/>
    <property type="evidence" value="ECO:0007669"/>
    <property type="project" value="TreeGrafter"/>
</dbReference>
<dbReference type="InterPro" id="IPR001227">
    <property type="entry name" value="Ac_transferase_dom_sf"/>
</dbReference>
<dbReference type="SMART" id="SM00826">
    <property type="entry name" value="PKS_DH"/>
    <property type="match status" value="1"/>
</dbReference>
<dbReference type="EMBL" id="KB705642">
    <property type="protein sequence ID" value="EMR71474.1"/>
    <property type="molecule type" value="Genomic_DNA"/>
</dbReference>
<dbReference type="Pfam" id="PF08242">
    <property type="entry name" value="Methyltransf_12"/>
    <property type="match status" value="1"/>
</dbReference>
<dbReference type="Gene3D" id="3.90.180.10">
    <property type="entry name" value="Medium-chain alcohol dehydrogenases, catalytic domain"/>
    <property type="match status" value="1"/>
</dbReference>
<evidence type="ECO:0000256" key="7">
    <source>
        <dbReference type="ARBA" id="ARBA00023315"/>
    </source>
</evidence>
<dbReference type="InterPro" id="IPR009081">
    <property type="entry name" value="PP-bd_ACP"/>
</dbReference>
<protein>
    <submittedName>
        <fullName evidence="12">Putative polyketide synthase protein</fullName>
    </submittedName>
</protein>
<dbReference type="SMART" id="SM00823">
    <property type="entry name" value="PKS_PP"/>
    <property type="match status" value="1"/>
</dbReference>
<dbReference type="GO" id="GO:0004312">
    <property type="term" value="F:fatty acid synthase activity"/>
    <property type="evidence" value="ECO:0007669"/>
    <property type="project" value="TreeGrafter"/>
</dbReference>
<dbReference type="SMART" id="SM00829">
    <property type="entry name" value="PKS_ER"/>
    <property type="match status" value="1"/>
</dbReference>
<gene>
    <name evidence="12" type="ORF">UCREL1_1475</name>
</gene>
<dbReference type="InterPro" id="IPR020806">
    <property type="entry name" value="PKS_PP-bd"/>
</dbReference>
<dbReference type="InterPro" id="IPR016039">
    <property type="entry name" value="Thiolase-like"/>
</dbReference>
<evidence type="ECO:0000256" key="1">
    <source>
        <dbReference type="ARBA" id="ARBA00022450"/>
    </source>
</evidence>
<dbReference type="eggNOG" id="KOG1202">
    <property type="taxonomic scope" value="Eukaryota"/>
</dbReference>
<dbReference type="InterPro" id="IPR014043">
    <property type="entry name" value="Acyl_transferase_dom"/>
</dbReference>
<feature type="region of interest" description="N-terminal hotdog fold" evidence="8">
    <location>
        <begin position="884"/>
        <end position="1023"/>
    </location>
</feature>
<dbReference type="Gene3D" id="3.40.50.720">
    <property type="entry name" value="NAD(P)-binding Rossmann-like Domain"/>
    <property type="match status" value="1"/>
</dbReference>
<dbReference type="CDD" id="cd05195">
    <property type="entry name" value="enoyl_red"/>
    <property type="match status" value="1"/>
</dbReference>
<dbReference type="InterPro" id="IPR049900">
    <property type="entry name" value="PKS_mFAS_DH"/>
</dbReference>
<keyword evidence="7" id="KW-0012">Acyltransferase</keyword>
<dbReference type="Pfam" id="PF21089">
    <property type="entry name" value="PKS_DH_N"/>
    <property type="match status" value="1"/>
</dbReference>
<feature type="domain" description="Ketosynthase family 3 (KS3)" evidence="10">
    <location>
        <begin position="1"/>
        <end position="366"/>
    </location>
</feature>
<dbReference type="SUPFAM" id="SSF53901">
    <property type="entry name" value="Thiolase-like"/>
    <property type="match status" value="1"/>
</dbReference>
<dbReference type="STRING" id="1287681.M7SXY8"/>
<dbReference type="PROSITE" id="PS50075">
    <property type="entry name" value="CARRIER"/>
    <property type="match status" value="1"/>
</dbReference>
<feature type="active site" description="Proton donor; for dehydratase activity" evidence="8">
    <location>
        <position position="1103"/>
    </location>
</feature>
<evidence type="ECO:0000313" key="13">
    <source>
        <dbReference type="Proteomes" id="UP000012174"/>
    </source>
</evidence>
<dbReference type="KEGG" id="ela:UCREL1_1475"/>
<dbReference type="CDD" id="cd00833">
    <property type="entry name" value="PKS"/>
    <property type="match status" value="1"/>
</dbReference>
<dbReference type="PROSITE" id="PS00012">
    <property type="entry name" value="PHOSPHOPANTETHEINE"/>
    <property type="match status" value="1"/>
</dbReference>
<dbReference type="Pfam" id="PF08240">
    <property type="entry name" value="ADH_N"/>
    <property type="match status" value="1"/>
</dbReference>
<name>M7SXY8_EUTLA</name>
<dbReference type="SUPFAM" id="SSF53335">
    <property type="entry name" value="S-adenosyl-L-methionine-dependent methyltransferases"/>
    <property type="match status" value="1"/>
</dbReference>
<dbReference type="InterPro" id="IPR029063">
    <property type="entry name" value="SAM-dependent_MTases_sf"/>
</dbReference>
<dbReference type="PROSITE" id="PS52019">
    <property type="entry name" value="PKS_MFAS_DH"/>
    <property type="match status" value="1"/>
</dbReference>
<dbReference type="SMART" id="SM00827">
    <property type="entry name" value="PKS_AT"/>
    <property type="match status" value="1"/>
</dbReference>
<dbReference type="Pfam" id="PF23297">
    <property type="entry name" value="ACP_SdgA_C"/>
    <property type="match status" value="1"/>
</dbReference>
<feature type="active site" description="Proton acceptor; for dehydratase activity" evidence="8">
    <location>
        <position position="916"/>
    </location>
</feature>
<evidence type="ECO:0000256" key="8">
    <source>
        <dbReference type="PROSITE-ProRule" id="PRU01363"/>
    </source>
</evidence>
<dbReference type="InterPro" id="IPR020841">
    <property type="entry name" value="PKS_Beta-ketoAc_synthase_dom"/>
</dbReference>
<dbReference type="SUPFAM" id="SSF55048">
    <property type="entry name" value="Probable ACP-binding domain of malonyl-CoA ACP transacylase"/>
    <property type="match status" value="1"/>
</dbReference>
<dbReference type="Gene3D" id="3.10.129.110">
    <property type="entry name" value="Polyketide synthase dehydratase"/>
    <property type="match status" value="1"/>
</dbReference>
<dbReference type="Pfam" id="PF14765">
    <property type="entry name" value="PS-DH"/>
    <property type="match status" value="1"/>
</dbReference>